<evidence type="ECO:0000313" key="3">
    <source>
        <dbReference type="EMBL" id="KAF8754997.1"/>
    </source>
</evidence>
<dbReference type="EMBL" id="JACYCF010000009">
    <property type="protein sequence ID" value="KAF8754997.1"/>
    <property type="molecule type" value="Genomic_DNA"/>
</dbReference>
<comment type="caution">
    <text evidence="3">The sequence shown here is derived from an EMBL/GenBank/DDBJ whole genome shotgun (WGS) entry which is preliminary data.</text>
</comment>
<dbReference type="AlphaFoldDB" id="A0A8H7IGD3"/>
<keyword evidence="2" id="KW-0472">Membrane</keyword>
<dbReference type="Proteomes" id="UP000614334">
    <property type="component" value="Unassembled WGS sequence"/>
</dbReference>
<feature type="region of interest" description="Disordered" evidence="1">
    <location>
        <begin position="1"/>
        <end position="54"/>
    </location>
</feature>
<evidence type="ECO:0000256" key="2">
    <source>
        <dbReference type="SAM" id="Phobius"/>
    </source>
</evidence>
<sequence length="173" mass="18771">MSEPRRNSHSGPQRRISFFERDPGIPVVSATPPQSEMPSSRHDPIASSSTAEEWDEYEESNRKGLFGLVDKFSPRMVLENSGSVDVNHPLLALVQLFTIAAQQPAGTVLIGAKLQRFARPLGAVIVVIGMTVLALGVNRYFKVQYATVLAAIVAVVFGILVGVPDVDIILTDM</sequence>
<evidence type="ECO:0000313" key="4">
    <source>
        <dbReference type="Proteomes" id="UP000614334"/>
    </source>
</evidence>
<evidence type="ECO:0000256" key="1">
    <source>
        <dbReference type="SAM" id="MobiDB-lite"/>
    </source>
</evidence>
<feature type="transmembrane region" description="Helical" evidence="2">
    <location>
        <begin position="117"/>
        <end position="137"/>
    </location>
</feature>
<feature type="transmembrane region" description="Helical" evidence="2">
    <location>
        <begin position="143"/>
        <end position="163"/>
    </location>
</feature>
<reference evidence="3" key="1">
    <citation type="submission" date="2020-09" db="EMBL/GenBank/DDBJ databases">
        <title>Comparative genome analyses of four rice-infecting Rhizoctonia solani isolates reveal extensive enrichment of homogalacturonan modification genes.</title>
        <authorList>
            <person name="Lee D.-Y."/>
            <person name="Jeon J."/>
            <person name="Kim K.-T."/>
            <person name="Cheong K."/>
            <person name="Song H."/>
            <person name="Choi G."/>
            <person name="Ko J."/>
            <person name="Opiyo S.O."/>
            <person name="Zuo S."/>
            <person name="Madhav S."/>
            <person name="Lee Y.-H."/>
            <person name="Wang G.-L."/>
        </authorList>
    </citation>
    <scope>NUCLEOTIDE SEQUENCE</scope>
    <source>
        <strain evidence="3">AG1-IA B2</strain>
    </source>
</reference>
<name>A0A8H7IGD3_9AGAM</name>
<gene>
    <name evidence="3" type="ORF">RHS01_05717</name>
</gene>
<organism evidence="3 4">
    <name type="scientific">Rhizoctonia solani</name>
    <dbReference type="NCBI Taxonomy" id="456999"/>
    <lineage>
        <taxon>Eukaryota</taxon>
        <taxon>Fungi</taxon>
        <taxon>Dikarya</taxon>
        <taxon>Basidiomycota</taxon>
        <taxon>Agaricomycotina</taxon>
        <taxon>Agaricomycetes</taxon>
        <taxon>Cantharellales</taxon>
        <taxon>Ceratobasidiaceae</taxon>
        <taxon>Rhizoctonia</taxon>
    </lineage>
</organism>
<keyword evidence="2" id="KW-0812">Transmembrane</keyword>
<protein>
    <submittedName>
        <fullName evidence="3">Uncharacterized protein</fullName>
    </submittedName>
</protein>
<keyword evidence="2" id="KW-1133">Transmembrane helix</keyword>
<proteinExistence type="predicted"/>
<accession>A0A8H7IGD3</accession>